<dbReference type="InterPro" id="IPR015943">
    <property type="entry name" value="WD40/YVTN_repeat-like_dom_sf"/>
</dbReference>
<dbReference type="InterPro" id="IPR045301">
    <property type="entry name" value="GEX3-like"/>
</dbReference>
<keyword evidence="1" id="KW-1133">Transmembrane helix</keyword>
<keyword evidence="1" id="KW-0812">Transmembrane</keyword>
<dbReference type="Gene3D" id="2.130.10.10">
    <property type="entry name" value="YVTN repeat-like/Quinoprotein amine dehydrogenase"/>
    <property type="match status" value="1"/>
</dbReference>
<dbReference type="GO" id="GO:0009793">
    <property type="term" value="P:embryo development ending in seed dormancy"/>
    <property type="evidence" value="ECO:0007669"/>
    <property type="project" value="TreeGrafter"/>
</dbReference>
<reference evidence="2" key="1">
    <citation type="submission" date="2024-03" db="EMBL/GenBank/DDBJ databases">
        <title>WGS assembly of Saponaria officinalis var. Norfolk2.</title>
        <authorList>
            <person name="Jenkins J."/>
            <person name="Shu S."/>
            <person name="Grimwood J."/>
            <person name="Barry K."/>
            <person name="Goodstein D."/>
            <person name="Schmutz J."/>
            <person name="Leebens-Mack J."/>
            <person name="Osbourn A."/>
        </authorList>
    </citation>
    <scope>NUCLEOTIDE SEQUENCE [LARGE SCALE GENOMIC DNA]</scope>
    <source>
        <strain evidence="2">JIC</strain>
    </source>
</reference>
<dbReference type="PANTHER" id="PTHR37253:SF1">
    <property type="entry name" value="PROTEIN GAMETE EXPRESSED 3"/>
    <property type="match status" value="1"/>
</dbReference>
<protein>
    <recommendedName>
        <fullName evidence="4">Protein GAMETE EXPRESSED 3</fullName>
    </recommendedName>
</protein>
<dbReference type="EMBL" id="JBDFQZ010000008">
    <property type="protein sequence ID" value="KAK9700150.1"/>
    <property type="molecule type" value="Genomic_DNA"/>
</dbReference>
<dbReference type="Proteomes" id="UP001443914">
    <property type="component" value="Unassembled WGS sequence"/>
</dbReference>
<evidence type="ECO:0008006" key="4">
    <source>
        <dbReference type="Google" id="ProtNLM"/>
    </source>
</evidence>
<dbReference type="SUPFAM" id="SSF50998">
    <property type="entry name" value="Quinoprotein alcohol dehydrogenase-like"/>
    <property type="match status" value="1"/>
</dbReference>
<dbReference type="GO" id="GO:0010183">
    <property type="term" value="P:pollen tube guidance"/>
    <property type="evidence" value="ECO:0007669"/>
    <property type="project" value="TreeGrafter"/>
</dbReference>
<comment type="caution">
    <text evidence="2">The sequence shown here is derived from an EMBL/GenBank/DDBJ whole genome shotgun (WGS) entry which is preliminary data.</text>
</comment>
<feature type="transmembrane region" description="Helical" evidence="1">
    <location>
        <begin position="502"/>
        <end position="528"/>
    </location>
</feature>
<dbReference type="InterPro" id="IPR018391">
    <property type="entry name" value="PQQ_b-propeller_rpt"/>
</dbReference>
<dbReference type="GO" id="GO:0005886">
    <property type="term" value="C:plasma membrane"/>
    <property type="evidence" value="ECO:0007669"/>
    <property type="project" value="TreeGrafter"/>
</dbReference>
<sequence length="741" mass="83060">MEGEKSLEKYSPELVVKDKSIAKAVAMLPPIFLFHGTKDHSIPSDARPPRFPHRCIAVIMFTTSKVLLLFYSLFTFIYFVLPFVVSSAEQPLRRVAYTLGKPFVGDDGIIYVCSEKFVYGFTSNGSMLWNIHLNYTCNGNIAPVYGGKWKVYIVAENRVLKIGSLRAEMVEPTIELVFGNESSEAKTEEIIGIATSMITSSIYINVEDKGLLAYSLRGHLRWSVAPMVNKSGYTQGCKANVSDCRFISAPVIDYCDSIIYISNNQGELYSISARRPHFKWIQSLSSFGEEFTATPGNNGFLYVTVPSKAVVLALDVSTGDVLWDKRIGPLSSPRHLPVVDSNGWISIGSLDGYLYSISPEGTLKKFTKSSPLNSVIQVSPVLDCSGYAVYISQTQMEGKSSRVIDDYTFVSAFKPKSVLFSLLVPATESFYWSESYPGQFGSNYSRSDLLKFILDEEMILAFIAAAKIGNPLPCRSTRLKLSFSCSAQKPRSVSVYTGNERAILLFLLFETVVLVVFAIVVRFCWIFWGKRKLQNQNLGRFLEKRHSLRLKKKEYDRTISELEQKAANDASTSNVLENLTTLVRERQGVQRKLSTTYSLGRDKNKNNNVQQKDLLPIYDGSTRSYSFRGSKNETVTIFHTFNDAYSGDESSPETNSSEHDLVTEIELTSKAKGKAKCNAFVDDTDSSDEDGNWGDFYWGYSGSSSESMSPLYHFHDGDEDRNMSSNDGRRCLNRRSWSLSN</sequence>
<dbReference type="AlphaFoldDB" id="A0AAW1JBA1"/>
<gene>
    <name evidence="2" type="ORF">RND81_08G220300</name>
</gene>
<dbReference type="PANTHER" id="PTHR37253">
    <property type="entry name" value="PROTEIN GAMETE EXPRESSED 3"/>
    <property type="match status" value="1"/>
</dbReference>
<feature type="transmembrane region" description="Helical" evidence="1">
    <location>
        <begin position="66"/>
        <end position="85"/>
    </location>
</feature>
<keyword evidence="3" id="KW-1185">Reference proteome</keyword>
<organism evidence="2 3">
    <name type="scientific">Saponaria officinalis</name>
    <name type="common">Common soapwort</name>
    <name type="synonym">Lychnis saponaria</name>
    <dbReference type="NCBI Taxonomy" id="3572"/>
    <lineage>
        <taxon>Eukaryota</taxon>
        <taxon>Viridiplantae</taxon>
        <taxon>Streptophyta</taxon>
        <taxon>Embryophyta</taxon>
        <taxon>Tracheophyta</taxon>
        <taxon>Spermatophyta</taxon>
        <taxon>Magnoliopsida</taxon>
        <taxon>eudicotyledons</taxon>
        <taxon>Gunneridae</taxon>
        <taxon>Pentapetalae</taxon>
        <taxon>Caryophyllales</taxon>
        <taxon>Caryophyllaceae</taxon>
        <taxon>Caryophylleae</taxon>
        <taxon>Saponaria</taxon>
    </lineage>
</organism>
<evidence type="ECO:0000256" key="1">
    <source>
        <dbReference type="SAM" id="Phobius"/>
    </source>
</evidence>
<evidence type="ECO:0000313" key="2">
    <source>
        <dbReference type="EMBL" id="KAK9700150.1"/>
    </source>
</evidence>
<dbReference type="SMART" id="SM00564">
    <property type="entry name" value="PQQ"/>
    <property type="match status" value="4"/>
</dbReference>
<evidence type="ECO:0000313" key="3">
    <source>
        <dbReference type="Proteomes" id="UP001443914"/>
    </source>
</evidence>
<keyword evidence="1" id="KW-0472">Membrane</keyword>
<dbReference type="InterPro" id="IPR011047">
    <property type="entry name" value="Quinoprotein_ADH-like_sf"/>
</dbReference>
<proteinExistence type="predicted"/>
<name>A0AAW1JBA1_SAPOF</name>
<accession>A0AAW1JBA1</accession>